<dbReference type="RefSeq" id="XP_005831951.1">
    <property type="nucleotide sequence ID" value="XM_005831894.1"/>
</dbReference>
<accession>L1J8X2</accession>
<keyword evidence="1" id="KW-1133">Transmembrane helix</keyword>
<gene>
    <name evidence="2" type="ORF">GUITHDRAFT_109014</name>
</gene>
<sequence length="844" mass="95107">MSSKLLARRSRDELHRVVHEELEEEEAWLFKIYAQKTYLDVDCISYLSVNRQAFSKERFVCNCTMFVPVITWGRVTSVLGLLEGIREEADREDDFLQLALAMIYLLEKKAGRARLVLPILRDEGGGHVSLREAVERLSGRGSGVNSERACGLLQGAGVKEEREKLLGYLRSVSVRDAVVRLLSCTSRGSLGLEACPEAVSGACGVYLVGKEQDVRRSAEEAGGMLKEHLVKELRAQIAGQVWHFEKHNPRGIEMLQVLRETKTYELLHEFFALRSIDSLDRLSAVSTMTSTSRARACEDCEGTCEGINRAKEAFYDEAVKAIGEMVRGCAEDERFLPLNTRLRVYRDDDVDGILALRSSNALETALLKTPAQCCIAFEGVIQLLFGAVMVQRMLEGTSIWITDPATNESLTPRTVQVSKVIDSFLAFLWGTLYLSAIVTCRYSTPLNAKRVLVGSGHLIVWLKIISLTSDFIQFDAKHAVSWPTGIGLSSFILIACVSIVLYFVHFMQHYAWIVVFVLQGAYCIRDGLTIRENIRPIFLVVGIICWIIVIVIVVKYSLSYRQTYKDLSAAMEGFEKTWSKVVSSSTDKLEEISREVLEISQKLGAWSRREGGLWERVRSRAMGKRASRYSVRSKKIRQESKSLEKLFEEAHEVSAAFQLWVSGWNPVGRTEHGKVKSCERAIQKTVRSYHRDPSCLTDLVRCTVVVKSVEEVLEWVSKVRSMSAVAAGLSGPMSEEKDEAAGRGGKGGRGDGVYLNITSIKNRYDRRYDLRACGGYRDLCICVEVGWTVNAKNGSCTFIPLKQWDETLNLRRHICEVQVLLEEMYTVKQHVHKEYVNFRNVLCQ</sequence>
<dbReference type="AlphaFoldDB" id="L1J8X2"/>
<keyword evidence="1" id="KW-0472">Membrane</keyword>
<evidence type="ECO:0000313" key="3">
    <source>
        <dbReference type="EnsemblProtists" id="EKX44971"/>
    </source>
</evidence>
<reference evidence="3" key="3">
    <citation type="submission" date="2016-03" db="UniProtKB">
        <authorList>
            <consortium name="EnsemblProtists"/>
        </authorList>
    </citation>
    <scope>IDENTIFICATION</scope>
</reference>
<dbReference type="KEGG" id="gtt:GUITHDRAFT_109014"/>
<feature type="transmembrane region" description="Helical" evidence="1">
    <location>
        <begin position="537"/>
        <end position="558"/>
    </location>
</feature>
<keyword evidence="1" id="KW-0812">Transmembrane</keyword>
<evidence type="ECO:0000313" key="4">
    <source>
        <dbReference type="Proteomes" id="UP000011087"/>
    </source>
</evidence>
<reference evidence="4" key="2">
    <citation type="submission" date="2012-11" db="EMBL/GenBank/DDBJ databases">
        <authorList>
            <person name="Kuo A."/>
            <person name="Curtis B.A."/>
            <person name="Tanifuji G."/>
            <person name="Burki F."/>
            <person name="Gruber A."/>
            <person name="Irimia M."/>
            <person name="Maruyama S."/>
            <person name="Arias M.C."/>
            <person name="Ball S.G."/>
            <person name="Gile G.H."/>
            <person name="Hirakawa Y."/>
            <person name="Hopkins J.F."/>
            <person name="Rensing S.A."/>
            <person name="Schmutz J."/>
            <person name="Symeonidi A."/>
            <person name="Elias M."/>
            <person name="Eveleigh R.J."/>
            <person name="Herman E.K."/>
            <person name="Klute M.J."/>
            <person name="Nakayama T."/>
            <person name="Obornik M."/>
            <person name="Reyes-Prieto A."/>
            <person name="Armbrust E.V."/>
            <person name="Aves S.J."/>
            <person name="Beiko R.G."/>
            <person name="Coutinho P."/>
            <person name="Dacks J.B."/>
            <person name="Durnford D.G."/>
            <person name="Fast N.M."/>
            <person name="Green B.R."/>
            <person name="Grisdale C."/>
            <person name="Hempe F."/>
            <person name="Henrissat B."/>
            <person name="Hoppner M.P."/>
            <person name="Ishida K.-I."/>
            <person name="Kim E."/>
            <person name="Koreny L."/>
            <person name="Kroth P.G."/>
            <person name="Liu Y."/>
            <person name="Malik S.-B."/>
            <person name="Maier U.G."/>
            <person name="McRose D."/>
            <person name="Mock T."/>
            <person name="Neilson J.A."/>
            <person name="Onodera N.T."/>
            <person name="Poole A.M."/>
            <person name="Pritham E.J."/>
            <person name="Richards T.A."/>
            <person name="Rocap G."/>
            <person name="Roy S.W."/>
            <person name="Sarai C."/>
            <person name="Schaack S."/>
            <person name="Shirato S."/>
            <person name="Slamovits C.H."/>
            <person name="Spencer D.F."/>
            <person name="Suzuki S."/>
            <person name="Worden A.Z."/>
            <person name="Zauner S."/>
            <person name="Barry K."/>
            <person name="Bell C."/>
            <person name="Bharti A.K."/>
            <person name="Crow J.A."/>
            <person name="Grimwood J."/>
            <person name="Kramer R."/>
            <person name="Lindquist E."/>
            <person name="Lucas S."/>
            <person name="Salamov A."/>
            <person name="McFadden G.I."/>
            <person name="Lane C.E."/>
            <person name="Keeling P.J."/>
            <person name="Gray M.W."/>
            <person name="Grigoriev I.V."/>
            <person name="Archibald J.M."/>
        </authorList>
    </citation>
    <scope>NUCLEOTIDE SEQUENCE</scope>
    <source>
        <strain evidence="4">CCMP2712</strain>
    </source>
</reference>
<dbReference type="EMBL" id="JH993001">
    <property type="protein sequence ID" value="EKX44971.1"/>
    <property type="molecule type" value="Genomic_DNA"/>
</dbReference>
<feature type="transmembrane region" description="Helical" evidence="1">
    <location>
        <begin position="420"/>
        <end position="439"/>
    </location>
</feature>
<proteinExistence type="predicted"/>
<dbReference type="EnsemblProtists" id="EKX44971">
    <property type="protein sequence ID" value="EKX44971"/>
    <property type="gene ID" value="GUITHDRAFT_109014"/>
</dbReference>
<dbReference type="Proteomes" id="UP000011087">
    <property type="component" value="Unassembled WGS sequence"/>
</dbReference>
<dbReference type="HOGENOM" id="CLU_017215_0_0_1"/>
<dbReference type="GeneID" id="17301732"/>
<reference evidence="2 4" key="1">
    <citation type="journal article" date="2012" name="Nature">
        <title>Algal genomes reveal evolutionary mosaicism and the fate of nucleomorphs.</title>
        <authorList>
            <consortium name="DOE Joint Genome Institute"/>
            <person name="Curtis B.A."/>
            <person name="Tanifuji G."/>
            <person name="Burki F."/>
            <person name="Gruber A."/>
            <person name="Irimia M."/>
            <person name="Maruyama S."/>
            <person name="Arias M.C."/>
            <person name="Ball S.G."/>
            <person name="Gile G.H."/>
            <person name="Hirakawa Y."/>
            <person name="Hopkins J.F."/>
            <person name="Kuo A."/>
            <person name="Rensing S.A."/>
            <person name="Schmutz J."/>
            <person name="Symeonidi A."/>
            <person name="Elias M."/>
            <person name="Eveleigh R.J."/>
            <person name="Herman E.K."/>
            <person name="Klute M.J."/>
            <person name="Nakayama T."/>
            <person name="Obornik M."/>
            <person name="Reyes-Prieto A."/>
            <person name="Armbrust E.V."/>
            <person name="Aves S.J."/>
            <person name="Beiko R.G."/>
            <person name="Coutinho P."/>
            <person name="Dacks J.B."/>
            <person name="Durnford D.G."/>
            <person name="Fast N.M."/>
            <person name="Green B.R."/>
            <person name="Grisdale C.J."/>
            <person name="Hempel F."/>
            <person name="Henrissat B."/>
            <person name="Hoppner M.P."/>
            <person name="Ishida K."/>
            <person name="Kim E."/>
            <person name="Koreny L."/>
            <person name="Kroth P.G."/>
            <person name="Liu Y."/>
            <person name="Malik S.B."/>
            <person name="Maier U.G."/>
            <person name="McRose D."/>
            <person name="Mock T."/>
            <person name="Neilson J.A."/>
            <person name="Onodera N.T."/>
            <person name="Poole A.M."/>
            <person name="Pritham E.J."/>
            <person name="Richards T.A."/>
            <person name="Rocap G."/>
            <person name="Roy S.W."/>
            <person name="Sarai C."/>
            <person name="Schaack S."/>
            <person name="Shirato S."/>
            <person name="Slamovits C.H."/>
            <person name="Spencer D.F."/>
            <person name="Suzuki S."/>
            <person name="Worden A.Z."/>
            <person name="Zauner S."/>
            <person name="Barry K."/>
            <person name="Bell C."/>
            <person name="Bharti A.K."/>
            <person name="Crow J.A."/>
            <person name="Grimwood J."/>
            <person name="Kramer R."/>
            <person name="Lindquist E."/>
            <person name="Lucas S."/>
            <person name="Salamov A."/>
            <person name="McFadden G.I."/>
            <person name="Lane C.E."/>
            <person name="Keeling P.J."/>
            <person name="Gray M.W."/>
            <person name="Grigoriev I.V."/>
            <person name="Archibald J.M."/>
        </authorList>
    </citation>
    <scope>NUCLEOTIDE SEQUENCE</scope>
    <source>
        <strain evidence="2 4">CCMP2712</strain>
    </source>
</reference>
<protein>
    <submittedName>
        <fullName evidence="2 3">Uncharacterized protein</fullName>
    </submittedName>
</protein>
<organism evidence="2">
    <name type="scientific">Guillardia theta (strain CCMP2712)</name>
    <name type="common">Cryptophyte</name>
    <dbReference type="NCBI Taxonomy" id="905079"/>
    <lineage>
        <taxon>Eukaryota</taxon>
        <taxon>Cryptophyceae</taxon>
        <taxon>Pyrenomonadales</taxon>
        <taxon>Geminigeraceae</taxon>
        <taxon>Guillardia</taxon>
    </lineage>
</organism>
<evidence type="ECO:0000313" key="2">
    <source>
        <dbReference type="EMBL" id="EKX44971.1"/>
    </source>
</evidence>
<name>L1J8X2_GUITC</name>
<evidence type="ECO:0000256" key="1">
    <source>
        <dbReference type="SAM" id="Phobius"/>
    </source>
</evidence>
<keyword evidence="4" id="KW-1185">Reference proteome</keyword>
<feature type="transmembrane region" description="Helical" evidence="1">
    <location>
        <begin position="484"/>
        <end position="503"/>
    </location>
</feature>
<feature type="transmembrane region" description="Helical" evidence="1">
    <location>
        <begin position="451"/>
        <end position="472"/>
    </location>
</feature>
<dbReference type="PaxDb" id="55529-EKX44971"/>